<name>A0A233VMU8_FINMA</name>
<proteinExistence type="predicted"/>
<dbReference type="AlphaFoldDB" id="A0A233VMU8"/>
<evidence type="ECO:0000313" key="3">
    <source>
        <dbReference type="Proteomes" id="UP000215546"/>
    </source>
</evidence>
<evidence type="ECO:0000256" key="1">
    <source>
        <dbReference type="SAM" id="Coils"/>
    </source>
</evidence>
<dbReference type="EMBL" id="NDYE01000005">
    <property type="protein sequence ID" value="OXZ33713.1"/>
    <property type="molecule type" value="Genomic_DNA"/>
</dbReference>
<organism evidence="2 3">
    <name type="scientific">Finegoldia magna</name>
    <name type="common">Peptostreptococcus magnus</name>
    <dbReference type="NCBI Taxonomy" id="1260"/>
    <lineage>
        <taxon>Bacteria</taxon>
        <taxon>Bacillati</taxon>
        <taxon>Bacillota</taxon>
        <taxon>Tissierellia</taxon>
        <taxon>Tissierellales</taxon>
        <taxon>Peptoniphilaceae</taxon>
        <taxon>Finegoldia</taxon>
    </lineage>
</organism>
<feature type="coiled-coil region" evidence="1">
    <location>
        <begin position="252"/>
        <end position="279"/>
    </location>
</feature>
<comment type="caution">
    <text evidence="2">The sequence shown here is derived from an EMBL/GenBank/DDBJ whole genome shotgun (WGS) entry which is preliminary data.</text>
</comment>
<sequence length="289" mass="34693">MANNKCKITNNKTADEFKTSRKAIEYYYKFSYGRNDKKISKKVNRKMHDKYGTGNWNDLSKLQKEELIFIELKDYLLAQIKDENKRKKVESENNGYNQKVLIELTKFIRKNDENIDLVWKKFENLYGKDEKTKNESYKDYVNTLKEYNPDIVPIEKEEWIKLNSNEDGFQFRIYDQIMSETLEIQQETLDAENYSNDNENNKLSYYDIAIQTIVKVLKQNNIAYIDLESIRETINILNNCSSTEDDFVFTNRAKYSDLSEEEQKNYEEYSAEYTFYKNKLDNLDFIKYK</sequence>
<reference evidence="3" key="1">
    <citation type="submission" date="2017-04" db="EMBL/GenBank/DDBJ databases">
        <title>Finegoldia magna isolated from orthopedic joint implant-associated infections.</title>
        <authorList>
            <person name="Bjorklund S."/>
            <person name="Bruggemann H."/>
            <person name="Jensen A."/>
            <person name="Hellmark B."/>
            <person name="Soderquist B."/>
        </authorList>
    </citation>
    <scope>NUCLEOTIDE SEQUENCE [LARGE SCALE GENOMIC DNA]</scope>
    <source>
        <strain evidence="3">12T273</strain>
    </source>
</reference>
<dbReference type="Proteomes" id="UP000215546">
    <property type="component" value="Unassembled WGS sequence"/>
</dbReference>
<evidence type="ECO:0000313" key="2">
    <source>
        <dbReference type="EMBL" id="OXZ33713.1"/>
    </source>
</evidence>
<protein>
    <submittedName>
        <fullName evidence="2">Uncharacterized protein</fullName>
    </submittedName>
</protein>
<gene>
    <name evidence="2" type="ORF">B9N55_02265</name>
</gene>
<dbReference type="RefSeq" id="WP_094208124.1">
    <property type="nucleotide sequence ID" value="NZ_NDYE01000005.1"/>
</dbReference>
<keyword evidence="1" id="KW-0175">Coiled coil</keyword>
<accession>A0A233VMU8</accession>